<keyword evidence="3" id="KW-1185">Reference proteome</keyword>
<dbReference type="Proteomes" id="UP000248745">
    <property type="component" value="Unassembled WGS sequence"/>
</dbReference>
<dbReference type="EMBL" id="QKTW01000021">
    <property type="protein sequence ID" value="PZF71964.1"/>
    <property type="molecule type" value="Genomic_DNA"/>
</dbReference>
<keyword evidence="1" id="KW-0732">Signal</keyword>
<dbReference type="Pfam" id="PF07920">
    <property type="entry name" value="DUF1684"/>
    <property type="match status" value="1"/>
</dbReference>
<organism evidence="2 3">
    <name type="scientific">Taibaiella soli</name>
    <dbReference type="NCBI Taxonomy" id="1649169"/>
    <lineage>
        <taxon>Bacteria</taxon>
        <taxon>Pseudomonadati</taxon>
        <taxon>Bacteroidota</taxon>
        <taxon>Chitinophagia</taxon>
        <taxon>Chitinophagales</taxon>
        <taxon>Chitinophagaceae</taxon>
        <taxon>Taibaiella</taxon>
    </lineage>
</organism>
<evidence type="ECO:0000256" key="1">
    <source>
        <dbReference type="SAM" id="SignalP"/>
    </source>
</evidence>
<evidence type="ECO:0000313" key="3">
    <source>
        <dbReference type="Proteomes" id="UP000248745"/>
    </source>
</evidence>
<dbReference type="InterPro" id="IPR012467">
    <property type="entry name" value="DUF1684"/>
</dbReference>
<dbReference type="RefSeq" id="WP_110999906.1">
    <property type="nucleotide sequence ID" value="NZ_QKTW01000021.1"/>
</dbReference>
<dbReference type="OrthoDB" id="5493262at2"/>
<protein>
    <submittedName>
        <fullName evidence="2">DUF1684 domain-containing protein</fullName>
    </submittedName>
</protein>
<dbReference type="AlphaFoldDB" id="A0A2W2AVI0"/>
<reference evidence="2 3" key="1">
    <citation type="submission" date="2018-06" db="EMBL/GenBank/DDBJ databases">
        <title>Mucibacter soli gen. nov., sp. nov., a new member of the family Chitinophagaceae producing mucin.</title>
        <authorList>
            <person name="Kim M.-K."/>
            <person name="Park S."/>
            <person name="Kim T.-S."/>
            <person name="Joung Y."/>
            <person name="Han J.-H."/>
            <person name="Kim S.B."/>
        </authorList>
    </citation>
    <scope>NUCLEOTIDE SEQUENCE [LARGE SCALE GENOMIC DNA]</scope>
    <source>
        <strain evidence="2 3">R1-15</strain>
    </source>
</reference>
<accession>A0A2W2AVI0</accession>
<gene>
    <name evidence="2" type="ORF">DN068_15760</name>
</gene>
<sequence length="201" mass="23239">MKFILSCIVLLFSFQVNAQSNYADSIYKHREKYKQEFLEDNRSPLKAADTGYLRFFTPDKNYRISATFTRTPKAKTFDMPTHSGKLKKYRQYGLLTFKIHDTTQTLEIYQGIDLMKQKGLEDYLFIPFTDMTNYVTTYAGGRYIDLRIGDIKNGKLLLDFNKCYNPYCAYADGFSCPIPPDANKLKVAVPVGEMLFGRVDN</sequence>
<feature type="signal peptide" evidence="1">
    <location>
        <begin position="1"/>
        <end position="18"/>
    </location>
</feature>
<feature type="chain" id="PRO_5016146434" evidence="1">
    <location>
        <begin position="19"/>
        <end position="201"/>
    </location>
</feature>
<dbReference type="PANTHER" id="PTHR41913">
    <property type="entry name" value="DUF1684 DOMAIN-CONTAINING PROTEIN"/>
    <property type="match status" value="1"/>
</dbReference>
<comment type="caution">
    <text evidence="2">The sequence shown here is derived from an EMBL/GenBank/DDBJ whole genome shotgun (WGS) entry which is preliminary data.</text>
</comment>
<proteinExistence type="predicted"/>
<evidence type="ECO:0000313" key="2">
    <source>
        <dbReference type="EMBL" id="PZF71964.1"/>
    </source>
</evidence>
<dbReference type="PANTHER" id="PTHR41913:SF1">
    <property type="entry name" value="DUF1684 DOMAIN-CONTAINING PROTEIN"/>
    <property type="match status" value="1"/>
</dbReference>
<name>A0A2W2AVI0_9BACT</name>